<evidence type="ECO:0000256" key="1">
    <source>
        <dbReference type="ARBA" id="ARBA00023015"/>
    </source>
</evidence>
<dbReference type="PRINTS" id="PR00038">
    <property type="entry name" value="HTHLUXR"/>
</dbReference>
<sequence length="224" mass="25840">MQAVNWNQFSEEFTRNIQKVLPFDGLVAFNIDSETTASQYSFKGISRQAVDEYLGGMQCFDPVHFRFAYHQTDMKFSVLQAVASNNEYDDFRKKWNVKDTIELFFRQNGVPIRGMSLVRSSAYMEFSDQELKMVESFYDLTACCFNQIYDVSSHQVSLFNEGLTESLTRQESKILGLLCKGLNNQALANEMHCGISTIKTHLQHIYQKTQVRSRQELMSRVLSG</sequence>
<feature type="domain" description="HTH luxR-type" evidence="4">
    <location>
        <begin position="160"/>
        <end position="224"/>
    </location>
</feature>
<dbReference type="GO" id="GO:0006355">
    <property type="term" value="P:regulation of DNA-templated transcription"/>
    <property type="evidence" value="ECO:0007669"/>
    <property type="project" value="InterPro"/>
</dbReference>
<evidence type="ECO:0000256" key="2">
    <source>
        <dbReference type="ARBA" id="ARBA00023125"/>
    </source>
</evidence>
<keyword evidence="3" id="KW-0804">Transcription</keyword>
<keyword evidence="2" id="KW-0238">DNA-binding</keyword>
<dbReference type="SUPFAM" id="SSF46894">
    <property type="entry name" value="C-terminal effector domain of the bipartite response regulators"/>
    <property type="match status" value="1"/>
</dbReference>
<dbReference type="PANTHER" id="PTHR44688:SF16">
    <property type="entry name" value="DNA-BINDING TRANSCRIPTIONAL ACTIVATOR DEVR_DOSR"/>
    <property type="match status" value="1"/>
</dbReference>
<evidence type="ECO:0000259" key="4">
    <source>
        <dbReference type="PROSITE" id="PS50043"/>
    </source>
</evidence>
<dbReference type="PROSITE" id="PS50043">
    <property type="entry name" value="HTH_LUXR_2"/>
    <property type="match status" value="1"/>
</dbReference>
<dbReference type="PANTHER" id="PTHR44688">
    <property type="entry name" value="DNA-BINDING TRANSCRIPTIONAL ACTIVATOR DEVR_DOSR"/>
    <property type="match status" value="1"/>
</dbReference>
<reference evidence="5 6" key="1">
    <citation type="submission" date="2019-09" db="EMBL/GenBank/DDBJ databases">
        <title>Draft genome sequence of Acinetobacter tandoii W4-4-4 isolated from environmental water sample.</title>
        <authorList>
            <person name="Wee S.K."/>
            <person name="Yan B."/>
            <person name="Mustaffa S.B."/>
            <person name="Yap E.P.H."/>
        </authorList>
    </citation>
    <scope>NUCLEOTIDE SEQUENCE [LARGE SCALE GENOMIC DNA]</scope>
    <source>
        <strain evidence="5 6">W4-4-4</strain>
    </source>
</reference>
<dbReference type="EMBL" id="VXLD01000002">
    <property type="protein sequence ID" value="KAB1858131.1"/>
    <property type="molecule type" value="Genomic_DNA"/>
</dbReference>
<dbReference type="InterPro" id="IPR036388">
    <property type="entry name" value="WH-like_DNA-bd_sf"/>
</dbReference>
<evidence type="ECO:0000256" key="3">
    <source>
        <dbReference type="ARBA" id="ARBA00023163"/>
    </source>
</evidence>
<organism evidence="5 6">
    <name type="scientific">Acinetobacter tandoii</name>
    <dbReference type="NCBI Taxonomy" id="202954"/>
    <lineage>
        <taxon>Bacteria</taxon>
        <taxon>Pseudomonadati</taxon>
        <taxon>Pseudomonadota</taxon>
        <taxon>Gammaproteobacteria</taxon>
        <taxon>Moraxellales</taxon>
        <taxon>Moraxellaceae</taxon>
        <taxon>Acinetobacter</taxon>
    </lineage>
</organism>
<evidence type="ECO:0000313" key="6">
    <source>
        <dbReference type="Proteomes" id="UP000325788"/>
    </source>
</evidence>
<dbReference type="InterPro" id="IPR000792">
    <property type="entry name" value="Tscrpt_reg_LuxR_C"/>
</dbReference>
<dbReference type="SMART" id="SM00421">
    <property type="entry name" value="HTH_LUXR"/>
    <property type="match status" value="1"/>
</dbReference>
<dbReference type="CDD" id="cd06170">
    <property type="entry name" value="LuxR_C_like"/>
    <property type="match status" value="1"/>
</dbReference>
<dbReference type="AlphaFoldDB" id="A0A5N4WKB1"/>
<dbReference type="RefSeq" id="WP_044740216.1">
    <property type="nucleotide sequence ID" value="NZ_VXLD01000002.1"/>
</dbReference>
<dbReference type="GO" id="GO:0003677">
    <property type="term" value="F:DNA binding"/>
    <property type="evidence" value="ECO:0007669"/>
    <property type="project" value="UniProtKB-KW"/>
</dbReference>
<dbReference type="Gene3D" id="1.10.10.10">
    <property type="entry name" value="Winged helix-like DNA-binding domain superfamily/Winged helix DNA-binding domain"/>
    <property type="match status" value="1"/>
</dbReference>
<protein>
    <submittedName>
        <fullName evidence="5">Helix-turn-helix transcriptional regulator</fullName>
    </submittedName>
</protein>
<accession>A0A5N4WKB1</accession>
<dbReference type="Pfam" id="PF00196">
    <property type="entry name" value="GerE"/>
    <property type="match status" value="1"/>
</dbReference>
<name>A0A5N4WKB1_9GAMM</name>
<dbReference type="Proteomes" id="UP000325788">
    <property type="component" value="Unassembled WGS sequence"/>
</dbReference>
<comment type="caution">
    <text evidence="5">The sequence shown here is derived from an EMBL/GenBank/DDBJ whole genome shotgun (WGS) entry which is preliminary data.</text>
</comment>
<dbReference type="InterPro" id="IPR016032">
    <property type="entry name" value="Sig_transdc_resp-reg_C-effctor"/>
</dbReference>
<evidence type="ECO:0000313" key="5">
    <source>
        <dbReference type="EMBL" id="KAB1858131.1"/>
    </source>
</evidence>
<proteinExistence type="predicted"/>
<gene>
    <name evidence="5" type="ORF">F4W09_05190</name>
</gene>
<keyword evidence="1" id="KW-0805">Transcription regulation</keyword>